<organism evidence="1 2">
    <name type="scientific">Glarea lozoyensis (strain ATCC 74030 / MF5533)</name>
    <dbReference type="NCBI Taxonomy" id="1104152"/>
    <lineage>
        <taxon>Eukaryota</taxon>
        <taxon>Fungi</taxon>
        <taxon>Dikarya</taxon>
        <taxon>Ascomycota</taxon>
        <taxon>Pezizomycotina</taxon>
        <taxon>Leotiomycetes</taxon>
        <taxon>Helotiales</taxon>
        <taxon>Helotiaceae</taxon>
        <taxon>Glarea</taxon>
    </lineage>
</organism>
<evidence type="ECO:0000313" key="1">
    <source>
        <dbReference type="EMBL" id="EHK97838.1"/>
    </source>
</evidence>
<dbReference type="InParanoid" id="H0EUG4"/>
<evidence type="ECO:0000313" key="2">
    <source>
        <dbReference type="Proteomes" id="UP000005446"/>
    </source>
</evidence>
<proteinExistence type="predicted"/>
<keyword evidence="2" id="KW-1185">Reference proteome</keyword>
<sequence length="35" mass="3640">MGIPSVLCFVVCENTSNRNAITSASPSSSSSSSYR</sequence>
<dbReference type="HOGENOM" id="CLU_3368605_0_0_1"/>
<dbReference type="Proteomes" id="UP000005446">
    <property type="component" value="Unassembled WGS sequence"/>
</dbReference>
<accession>H0EUG4</accession>
<protein>
    <submittedName>
        <fullName evidence="1">Uncharacterized protein</fullName>
    </submittedName>
</protein>
<name>H0EUG4_GLAL7</name>
<gene>
    <name evidence="1" type="ORF">M7I_6421</name>
</gene>
<dbReference type="AlphaFoldDB" id="H0EUG4"/>
<reference evidence="1 2" key="1">
    <citation type="journal article" date="2012" name="Eukaryot. Cell">
        <title>Genome sequence of the fungus Glarea lozoyensis: the first genome sequence of a species from the Helotiaceae family.</title>
        <authorList>
            <person name="Youssar L."/>
            <person name="Gruening B.A."/>
            <person name="Erxleben A."/>
            <person name="Guenther S."/>
            <person name="Huettel W."/>
        </authorList>
    </citation>
    <scope>NUCLEOTIDE SEQUENCE [LARGE SCALE GENOMIC DNA]</scope>
    <source>
        <strain evidence="2">ATCC 74030 / MF5533</strain>
    </source>
</reference>
<dbReference type="EMBL" id="AGUE01000171">
    <property type="protein sequence ID" value="EHK97838.1"/>
    <property type="molecule type" value="Genomic_DNA"/>
</dbReference>
<comment type="caution">
    <text evidence="1">The sequence shown here is derived from an EMBL/GenBank/DDBJ whole genome shotgun (WGS) entry which is preliminary data.</text>
</comment>